<evidence type="ECO:0000313" key="2">
    <source>
        <dbReference type="EMBL" id="HIQ67265.1"/>
    </source>
</evidence>
<dbReference type="Proteomes" id="UP000886796">
    <property type="component" value="Unassembled WGS sequence"/>
</dbReference>
<evidence type="ECO:0000313" key="3">
    <source>
        <dbReference type="Proteomes" id="UP000886796"/>
    </source>
</evidence>
<dbReference type="Gene3D" id="3.90.1200.10">
    <property type="match status" value="1"/>
</dbReference>
<reference evidence="2" key="2">
    <citation type="journal article" date="2021" name="PeerJ">
        <title>Extensive microbial diversity within the chicken gut microbiome revealed by metagenomics and culture.</title>
        <authorList>
            <person name="Gilroy R."/>
            <person name="Ravi A."/>
            <person name="Getino M."/>
            <person name="Pursley I."/>
            <person name="Horton D.L."/>
            <person name="Alikhan N.F."/>
            <person name="Baker D."/>
            <person name="Gharbi K."/>
            <person name="Hall N."/>
            <person name="Watson M."/>
            <person name="Adriaenssens E.M."/>
            <person name="Foster-Nyarko E."/>
            <person name="Jarju S."/>
            <person name="Secka A."/>
            <person name="Antonio M."/>
            <person name="Oren A."/>
            <person name="Chaudhuri R.R."/>
            <person name="La Ragione R."/>
            <person name="Hildebrand F."/>
            <person name="Pallen M.J."/>
        </authorList>
    </citation>
    <scope>NUCLEOTIDE SEQUENCE</scope>
    <source>
        <strain evidence="2">13361</strain>
    </source>
</reference>
<sequence>MRSCNRRKLTLALDALIALQRKTWEDQTLAGVGYTFERSLQNLENRARYLNDSLLEAVFQQFLQVYASVPRTLCHDDLLPFNVIATENRAVLIDWECGGLLPYPASFARLIAHGEEKENAFFYMTREDKNFAVDYYYENLLKEKGITYAQWRENLAYFLFSEYCEWVFVGNKYGVTDGENFQKYLPLAKEQAGRIQRREFQINF</sequence>
<protein>
    <submittedName>
        <fullName evidence="2">Phosphotransferase</fullName>
    </submittedName>
</protein>
<dbReference type="InterPro" id="IPR002575">
    <property type="entry name" value="Aminoglycoside_PTrfase"/>
</dbReference>
<dbReference type="InterPro" id="IPR011009">
    <property type="entry name" value="Kinase-like_dom_sf"/>
</dbReference>
<accession>A0A9D1CLE6</accession>
<name>A0A9D1CLE6_9FIRM</name>
<dbReference type="EMBL" id="DVFK01000024">
    <property type="protein sequence ID" value="HIQ67265.1"/>
    <property type="molecule type" value="Genomic_DNA"/>
</dbReference>
<dbReference type="AlphaFoldDB" id="A0A9D1CLE6"/>
<reference evidence="2" key="1">
    <citation type="submission" date="2020-10" db="EMBL/GenBank/DDBJ databases">
        <authorList>
            <person name="Gilroy R."/>
        </authorList>
    </citation>
    <scope>NUCLEOTIDE SEQUENCE</scope>
    <source>
        <strain evidence="2">13361</strain>
    </source>
</reference>
<dbReference type="SUPFAM" id="SSF56112">
    <property type="entry name" value="Protein kinase-like (PK-like)"/>
    <property type="match status" value="1"/>
</dbReference>
<organism evidence="2 3">
    <name type="scientific">Candidatus Faecousia excrementigallinarum</name>
    <dbReference type="NCBI Taxonomy" id="2840806"/>
    <lineage>
        <taxon>Bacteria</taxon>
        <taxon>Bacillati</taxon>
        <taxon>Bacillota</taxon>
        <taxon>Clostridia</taxon>
        <taxon>Eubacteriales</taxon>
        <taxon>Oscillospiraceae</taxon>
        <taxon>Faecousia</taxon>
    </lineage>
</organism>
<dbReference type="Pfam" id="PF01636">
    <property type="entry name" value="APH"/>
    <property type="match status" value="1"/>
</dbReference>
<proteinExistence type="predicted"/>
<gene>
    <name evidence="2" type="ORF">IAB74_01985</name>
</gene>
<comment type="caution">
    <text evidence="2">The sequence shown here is derived from an EMBL/GenBank/DDBJ whole genome shotgun (WGS) entry which is preliminary data.</text>
</comment>
<feature type="domain" description="Aminoglycoside phosphotransferase" evidence="1">
    <location>
        <begin position="36"/>
        <end position="124"/>
    </location>
</feature>
<evidence type="ECO:0000259" key="1">
    <source>
        <dbReference type="Pfam" id="PF01636"/>
    </source>
</evidence>